<dbReference type="InterPro" id="IPR003740">
    <property type="entry name" value="YitT"/>
</dbReference>
<dbReference type="PANTHER" id="PTHR33545:SF5">
    <property type="entry name" value="UPF0750 MEMBRANE PROTEIN YITT"/>
    <property type="match status" value="1"/>
</dbReference>
<organism evidence="7 8">
    <name type="scientific">Sapientia aquatica</name>
    <dbReference type="NCBI Taxonomy" id="1549640"/>
    <lineage>
        <taxon>Bacteria</taxon>
        <taxon>Pseudomonadati</taxon>
        <taxon>Pseudomonadota</taxon>
        <taxon>Betaproteobacteria</taxon>
        <taxon>Burkholderiales</taxon>
        <taxon>Oxalobacteraceae</taxon>
        <taxon>Sapientia</taxon>
    </lineage>
</organism>
<comment type="caution">
    <text evidence="7">The sequence shown here is derived from an EMBL/GenBank/DDBJ whole genome shotgun (WGS) entry which is preliminary data.</text>
</comment>
<keyword evidence="5 6" id="KW-0472">Membrane</keyword>
<dbReference type="Pfam" id="PF02588">
    <property type="entry name" value="YitT_membrane"/>
    <property type="match status" value="1"/>
</dbReference>
<dbReference type="InterPro" id="IPR051461">
    <property type="entry name" value="UPF0750_membrane"/>
</dbReference>
<dbReference type="PANTHER" id="PTHR33545">
    <property type="entry name" value="UPF0750 MEMBRANE PROTEIN YITT-RELATED"/>
    <property type="match status" value="1"/>
</dbReference>
<protein>
    <submittedName>
        <fullName evidence="7">YitT family protein</fullName>
    </submittedName>
</protein>
<feature type="transmembrane region" description="Helical" evidence="6">
    <location>
        <begin position="52"/>
        <end position="73"/>
    </location>
</feature>
<proteinExistence type="predicted"/>
<comment type="subcellular location">
    <subcellularLocation>
        <location evidence="1">Cell membrane</location>
        <topology evidence="1">Multi-pass membrane protein</topology>
    </subcellularLocation>
</comment>
<evidence type="ECO:0000256" key="1">
    <source>
        <dbReference type="ARBA" id="ARBA00004651"/>
    </source>
</evidence>
<evidence type="ECO:0000256" key="2">
    <source>
        <dbReference type="ARBA" id="ARBA00022475"/>
    </source>
</evidence>
<keyword evidence="8" id="KW-1185">Reference proteome</keyword>
<dbReference type="OrthoDB" id="3296441at2"/>
<evidence type="ECO:0000256" key="5">
    <source>
        <dbReference type="ARBA" id="ARBA00023136"/>
    </source>
</evidence>
<dbReference type="RefSeq" id="WP_133326675.1">
    <property type="nucleotide sequence ID" value="NZ_SMYL01000002.1"/>
</dbReference>
<evidence type="ECO:0000256" key="6">
    <source>
        <dbReference type="SAM" id="Phobius"/>
    </source>
</evidence>
<feature type="transmembrane region" description="Helical" evidence="6">
    <location>
        <begin position="20"/>
        <end position="40"/>
    </location>
</feature>
<dbReference type="GO" id="GO:0005886">
    <property type="term" value="C:plasma membrane"/>
    <property type="evidence" value="ECO:0007669"/>
    <property type="project" value="UniProtKB-SubCell"/>
</dbReference>
<accession>A0A4R5W436</accession>
<evidence type="ECO:0000313" key="7">
    <source>
        <dbReference type="EMBL" id="TDK67431.1"/>
    </source>
</evidence>
<keyword evidence="3 6" id="KW-0812">Transmembrane</keyword>
<dbReference type="Proteomes" id="UP000294829">
    <property type="component" value="Unassembled WGS sequence"/>
</dbReference>
<dbReference type="AlphaFoldDB" id="A0A4R5W436"/>
<dbReference type="EMBL" id="SMYL01000002">
    <property type="protein sequence ID" value="TDK67431.1"/>
    <property type="molecule type" value="Genomic_DNA"/>
</dbReference>
<name>A0A4R5W436_9BURK</name>
<feature type="transmembrane region" description="Helical" evidence="6">
    <location>
        <begin position="115"/>
        <end position="133"/>
    </location>
</feature>
<keyword evidence="2" id="KW-1003">Cell membrane</keyword>
<sequence length="207" mass="22067">MNNSQLLAPPIARHSLFEDALAIVTGTLIVALGVAIYGKAGLVTGGTVGLSFLLHYASGISFGRLFFVLNLPFYALSIKKMGWKFTLKTFCAVLLLAGWSEMMPLVLRLDGLNPLYAAVIGGLLMGVGLLILFRHKSSLGGINILVLFLQERFGVRAGLVQLGIDGLILLLSIPLLSATSLALSILGAVALNMTLAINHHPERYIAI</sequence>
<reference evidence="7 8" key="1">
    <citation type="submission" date="2019-03" db="EMBL/GenBank/DDBJ databases">
        <title>Sapientia aquatica gen. nov., sp. nov., isolated from a crater lake.</title>
        <authorList>
            <person name="Felfoldi T."/>
            <person name="Szabo A."/>
            <person name="Toth E."/>
            <person name="Schumann P."/>
            <person name="Keki Z."/>
            <person name="Marialigeti K."/>
            <person name="Mathe I."/>
        </authorList>
    </citation>
    <scope>NUCLEOTIDE SEQUENCE [LARGE SCALE GENOMIC DNA]</scope>
    <source>
        <strain evidence="7 8">SA-152</strain>
    </source>
</reference>
<evidence type="ECO:0000313" key="8">
    <source>
        <dbReference type="Proteomes" id="UP000294829"/>
    </source>
</evidence>
<keyword evidence="4 6" id="KW-1133">Transmembrane helix</keyword>
<gene>
    <name evidence="7" type="ORF">E2I14_06670</name>
</gene>
<feature type="transmembrane region" description="Helical" evidence="6">
    <location>
        <begin position="85"/>
        <end position="103"/>
    </location>
</feature>
<evidence type="ECO:0000256" key="3">
    <source>
        <dbReference type="ARBA" id="ARBA00022692"/>
    </source>
</evidence>
<evidence type="ECO:0000256" key="4">
    <source>
        <dbReference type="ARBA" id="ARBA00022989"/>
    </source>
</evidence>